<proteinExistence type="predicted"/>
<dbReference type="Gene3D" id="3.40.50.12480">
    <property type="match status" value="1"/>
</dbReference>
<gene>
    <name evidence="1" type="ORF">HMPREF2132_01985</name>
</gene>
<organism evidence="1 2">
    <name type="scientific">Prevotella histicola JCM 15637 = DNF00424</name>
    <dbReference type="NCBI Taxonomy" id="1236504"/>
    <lineage>
        <taxon>Bacteria</taxon>
        <taxon>Pseudomonadati</taxon>
        <taxon>Bacteroidota</taxon>
        <taxon>Bacteroidia</taxon>
        <taxon>Bacteroidales</taxon>
        <taxon>Prevotellaceae</taxon>
        <taxon>Prevotella</taxon>
    </lineage>
</organism>
<dbReference type="EMBL" id="JRNJ01000022">
    <property type="protein sequence ID" value="KGF29967.1"/>
    <property type="molecule type" value="Genomic_DNA"/>
</dbReference>
<dbReference type="Proteomes" id="UP000029533">
    <property type="component" value="Unassembled WGS sequence"/>
</dbReference>
<dbReference type="AlphaFoldDB" id="A0AAW3FHA1"/>
<accession>A0AAW3FHA1</accession>
<reference evidence="1 2" key="1">
    <citation type="submission" date="2014-07" db="EMBL/GenBank/DDBJ databases">
        <authorList>
            <person name="McCorrison J."/>
            <person name="Sanka R."/>
            <person name="Torralba M."/>
            <person name="Gillis M."/>
            <person name="Haft D.H."/>
            <person name="Methe B."/>
            <person name="Sutton G."/>
            <person name="Nelson K.E."/>
        </authorList>
    </citation>
    <scope>NUCLEOTIDE SEQUENCE [LARGE SCALE GENOMIC DNA]</scope>
    <source>
        <strain evidence="1 2">DNF00424</strain>
    </source>
</reference>
<evidence type="ECO:0000313" key="1">
    <source>
        <dbReference type="EMBL" id="KGF29967.1"/>
    </source>
</evidence>
<name>A0AAW3FHA1_9BACT</name>
<comment type="caution">
    <text evidence="1">The sequence shown here is derived from an EMBL/GenBank/DDBJ whole genome shotgun (WGS) entry which is preliminary data.</text>
</comment>
<evidence type="ECO:0008006" key="3">
    <source>
        <dbReference type="Google" id="ProtNLM"/>
    </source>
</evidence>
<protein>
    <recommendedName>
        <fullName evidence="3">Leucine-rich repeat protein</fullName>
    </recommendedName>
</protein>
<evidence type="ECO:0000313" key="2">
    <source>
        <dbReference type="Proteomes" id="UP000029533"/>
    </source>
</evidence>
<sequence length="89" mass="10335">MSNLEEVWIPSTVKGCGRRMFLGCENLKNVIMLGDTPIGDDTLFNKDTAMRIPTKLCIYVPDKALNTYKKTWMNYKYVDRVHPMSEYHS</sequence>